<keyword evidence="4 7" id="KW-1133">Transmembrane helix</keyword>
<protein>
    <submittedName>
        <fullName evidence="9">GPCR5</fullName>
    </submittedName>
</protein>
<dbReference type="Gene3D" id="1.20.1070.10">
    <property type="entry name" value="Rhodopsin 7-helix transmembrane proteins"/>
    <property type="match status" value="1"/>
</dbReference>
<feature type="transmembrane region" description="Helical" evidence="7">
    <location>
        <begin position="222"/>
        <end position="247"/>
    </location>
</feature>
<evidence type="ECO:0000256" key="6">
    <source>
        <dbReference type="ARBA" id="ARBA00023170"/>
    </source>
</evidence>
<organism evidence="9">
    <name type="scientific">Clytia hemisphaerica</name>
    <dbReference type="NCBI Taxonomy" id="252671"/>
    <lineage>
        <taxon>Eukaryota</taxon>
        <taxon>Metazoa</taxon>
        <taxon>Cnidaria</taxon>
        <taxon>Hydrozoa</taxon>
        <taxon>Hydroidolina</taxon>
        <taxon>Leptothecata</taxon>
        <taxon>Obeliida</taxon>
        <taxon>Clytiidae</taxon>
        <taxon>Clytia</taxon>
    </lineage>
</organism>
<dbReference type="PANTHER" id="PTHR24241:SF76">
    <property type="entry name" value="NEUROPEPTIDE SIFAMIDE RECEPTOR"/>
    <property type="match status" value="1"/>
</dbReference>
<dbReference type="PROSITE" id="PS50262">
    <property type="entry name" value="G_PROTEIN_RECEP_F1_2"/>
    <property type="match status" value="1"/>
</dbReference>
<keyword evidence="2" id="KW-1003">Cell membrane</keyword>
<feature type="transmembrane region" description="Helical" evidence="7">
    <location>
        <begin position="169"/>
        <end position="192"/>
    </location>
</feature>
<dbReference type="GO" id="GO:0005886">
    <property type="term" value="C:plasma membrane"/>
    <property type="evidence" value="ECO:0007669"/>
    <property type="project" value="UniProtKB-SubCell"/>
</dbReference>
<evidence type="ECO:0000256" key="5">
    <source>
        <dbReference type="ARBA" id="ARBA00023136"/>
    </source>
</evidence>
<dbReference type="GO" id="GO:0032870">
    <property type="term" value="P:cellular response to hormone stimulus"/>
    <property type="evidence" value="ECO:0007669"/>
    <property type="project" value="TreeGrafter"/>
</dbReference>
<evidence type="ECO:0000256" key="7">
    <source>
        <dbReference type="SAM" id="Phobius"/>
    </source>
</evidence>
<dbReference type="Pfam" id="PF00001">
    <property type="entry name" value="7tm_1"/>
    <property type="match status" value="1"/>
</dbReference>
<dbReference type="PANTHER" id="PTHR24241">
    <property type="entry name" value="NEUROPEPTIDE RECEPTOR-RELATED G-PROTEIN COUPLED RECEPTOR"/>
    <property type="match status" value="1"/>
</dbReference>
<feature type="transmembrane region" description="Helical" evidence="7">
    <location>
        <begin position="95"/>
        <end position="123"/>
    </location>
</feature>
<feature type="transmembrane region" description="Helical" evidence="7">
    <location>
        <begin position="144"/>
        <end position="163"/>
    </location>
</feature>
<reference evidence="9" key="1">
    <citation type="submission" date="2017-07" db="EMBL/GenBank/DDBJ databases">
        <title>Deorphanization and gene knockout of a Cnidarian oocyte maturation hormone receptor uncovers a GPCR super-family regulating animal reproduction.</title>
        <authorList>
            <person name="Quiroga Artigas G."/>
            <person name="Lapebie P."/>
            <person name="Leclere L."/>
            <person name="Bauknecht P."/>
            <person name="Momose T."/>
            <person name="Jekely G."/>
            <person name="Houliston E."/>
        </authorList>
    </citation>
    <scope>NUCLEOTIDE SEQUENCE</scope>
    <source>
        <tissue evidence="9">Oocyte</tissue>
    </source>
</reference>
<dbReference type="InterPro" id="IPR000276">
    <property type="entry name" value="GPCR_Rhodpsn"/>
</dbReference>
<dbReference type="PRINTS" id="PR00237">
    <property type="entry name" value="GPCRRHODOPSN"/>
</dbReference>
<proteinExistence type="evidence at transcript level"/>
<feature type="transmembrane region" description="Helical" evidence="7">
    <location>
        <begin position="68"/>
        <end position="89"/>
    </location>
</feature>
<dbReference type="EMBL" id="MF459555">
    <property type="protein sequence ID" value="AWO67311.1"/>
    <property type="molecule type" value="mRNA"/>
</dbReference>
<keyword evidence="5 7" id="KW-0472">Membrane</keyword>
<evidence type="ECO:0000256" key="2">
    <source>
        <dbReference type="ARBA" id="ARBA00022475"/>
    </source>
</evidence>
<feature type="domain" description="G-protein coupled receptors family 1 profile" evidence="8">
    <location>
        <begin position="45"/>
        <end position="279"/>
    </location>
</feature>
<evidence type="ECO:0000256" key="4">
    <source>
        <dbReference type="ARBA" id="ARBA00022989"/>
    </source>
</evidence>
<evidence type="ECO:0000256" key="3">
    <source>
        <dbReference type="ARBA" id="ARBA00022692"/>
    </source>
</evidence>
<dbReference type="CDD" id="cd00637">
    <property type="entry name" value="7tm_classA_rhodopsin-like"/>
    <property type="match status" value="1"/>
</dbReference>
<feature type="transmembrane region" description="Helical" evidence="7">
    <location>
        <begin position="30"/>
        <end position="54"/>
    </location>
</feature>
<dbReference type="GO" id="GO:0004930">
    <property type="term" value="F:G protein-coupled receptor activity"/>
    <property type="evidence" value="ECO:0007669"/>
    <property type="project" value="InterPro"/>
</dbReference>
<name>A0A4V0NPZ1_9CNID</name>
<dbReference type="GO" id="GO:0042277">
    <property type="term" value="F:peptide binding"/>
    <property type="evidence" value="ECO:0007669"/>
    <property type="project" value="TreeGrafter"/>
</dbReference>
<comment type="subcellular location">
    <subcellularLocation>
        <location evidence="1">Cell membrane</location>
        <topology evidence="1">Multi-pass membrane protein</topology>
    </subcellularLocation>
</comment>
<evidence type="ECO:0000259" key="8">
    <source>
        <dbReference type="PROSITE" id="PS50262"/>
    </source>
</evidence>
<feature type="transmembrane region" description="Helical" evidence="7">
    <location>
        <begin position="259"/>
        <end position="280"/>
    </location>
</feature>
<keyword evidence="3 7" id="KW-0812">Transmembrane</keyword>
<evidence type="ECO:0000256" key="1">
    <source>
        <dbReference type="ARBA" id="ARBA00004651"/>
    </source>
</evidence>
<dbReference type="AlphaFoldDB" id="A0A4V0NPZ1"/>
<dbReference type="SUPFAM" id="SSF81321">
    <property type="entry name" value="Family A G protein-coupled receptor-like"/>
    <property type="match status" value="1"/>
</dbReference>
<sequence length="308" mass="36045">MMKRYLLYFNHTWRKCELDFRRSPQPVRDVFGVLFIIVGVTAICGNILALYYLVKPPKKEAKLKSDKILLSLVINDLIIGVFVCPMMGFEQFFEYYFFVCHAQAMVISTFYFIASINIAYIAFYRCRILMKECDAEQYLETVNVNSLIVCWWVIPPLLCVSTYSIALRYYVPMLALVYLLTLGIVCVSYVIIIRAIYKVKKTLSTNHTCRKSQARFKVGRKVAGFIICYIVCFSPIVVMLVVNLFYLCLDLKRPPALQIFFIVADFLACVNSCINPWVYTLKKHRLKQRMERKKRQRELVKKYAVVVY</sequence>
<evidence type="ECO:0000313" key="9">
    <source>
        <dbReference type="EMBL" id="AWO67311.1"/>
    </source>
</evidence>
<dbReference type="InterPro" id="IPR017452">
    <property type="entry name" value="GPCR_Rhodpsn_7TM"/>
</dbReference>
<accession>A0A4V0NPZ1</accession>
<keyword evidence="6" id="KW-0675">Receptor</keyword>